<dbReference type="STRING" id="134849.SAMN05443668_104189"/>
<organism evidence="16 17">
    <name type="scientific">Cryptosporangium aurantiacum</name>
    <dbReference type="NCBI Taxonomy" id="134849"/>
    <lineage>
        <taxon>Bacteria</taxon>
        <taxon>Bacillati</taxon>
        <taxon>Actinomycetota</taxon>
        <taxon>Actinomycetes</taxon>
        <taxon>Cryptosporangiales</taxon>
        <taxon>Cryptosporangiaceae</taxon>
        <taxon>Cryptosporangium</taxon>
    </lineage>
</organism>
<feature type="compositionally biased region" description="Gly residues" evidence="13">
    <location>
        <begin position="73"/>
        <end position="87"/>
    </location>
</feature>
<sequence length="378" mass="40313">MAKDYYGILGVARDATPEEIKRAYRRLARELHPDVNPDAAAQERFKEVSAAYEVLSDPAKRELVDLGGDPLAPGGGSGPGGGPGGPFTMGFQDIMDAFFGGATTRGPRPRTRPGSDALIRLDLDLVDMAFGVNQELTVDTAVRCTTCSGAGTAPGTHPATCEVCGGRGEVQTVQRSFLGQVMTSRPCAACQGFGTVIPHPCPGCAGDGRVRSRRTLTVKVPAGVEDGMRIRLAGEGEVGPGGGPPGDLYVEVHERPHDVFTRQGDDLHCRVSLPMTAASLGTNLNLKTLDGEEQIEVKAGTQPGTVVRVRGRGVPHLRGNGRGDLHVHLEVRTPTRLDAEQERLMRELAKLRGEERPEPMRQQGGFFSKVRDAFNGHA</sequence>
<feature type="binding site" evidence="11">
    <location>
        <position position="190"/>
    </location>
    <ligand>
        <name>Zn(2+)</name>
        <dbReference type="ChEBI" id="CHEBI:29105"/>
        <label>2</label>
    </ligand>
</feature>
<evidence type="ECO:0000256" key="9">
    <source>
        <dbReference type="ARBA" id="ARBA00061004"/>
    </source>
</evidence>
<feature type="binding site" evidence="11">
    <location>
        <position position="204"/>
    </location>
    <ligand>
        <name>Zn(2+)</name>
        <dbReference type="ChEBI" id="CHEBI:29105"/>
        <label>1</label>
    </ligand>
</feature>
<dbReference type="EMBL" id="FRCS01000004">
    <property type="protein sequence ID" value="SHN25747.1"/>
    <property type="molecule type" value="Genomic_DNA"/>
</dbReference>
<comment type="domain">
    <text evidence="11">The J domain is necessary and sufficient to stimulate DnaK ATPase activity. Zinc center 1 plays an important role in the autonomous, DnaK-independent chaperone activity of DnaJ. Zinc center 2 is essential for interaction with DnaK and for DnaJ activity.</text>
</comment>
<evidence type="ECO:0000256" key="2">
    <source>
        <dbReference type="ARBA" id="ARBA00022705"/>
    </source>
</evidence>
<feature type="repeat" description="CXXCXGXG motif" evidence="11">
    <location>
        <begin position="201"/>
        <end position="208"/>
    </location>
</feature>
<feature type="domain" description="CR-type" evidence="15">
    <location>
        <begin position="131"/>
        <end position="213"/>
    </location>
</feature>
<keyword evidence="17" id="KW-1185">Reference proteome</keyword>
<evidence type="ECO:0000259" key="15">
    <source>
        <dbReference type="PROSITE" id="PS51188"/>
    </source>
</evidence>
<feature type="binding site" evidence="11">
    <location>
        <position position="161"/>
    </location>
    <ligand>
        <name>Zn(2+)</name>
        <dbReference type="ChEBI" id="CHEBI:29105"/>
        <label>2</label>
    </ligand>
</feature>
<comment type="subcellular location">
    <subcellularLocation>
        <location evidence="11">Cytoplasm</location>
    </subcellularLocation>
</comment>
<evidence type="ECO:0000256" key="6">
    <source>
        <dbReference type="ARBA" id="ARBA00022833"/>
    </source>
</evidence>
<evidence type="ECO:0000256" key="5">
    <source>
        <dbReference type="ARBA" id="ARBA00022771"/>
    </source>
</evidence>
<keyword evidence="6 11" id="KW-0862">Zinc</keyword>
<dbReference type="Pfam" id="PF00684">
    <property type="entry name" value="DnaJ_CXXCXGXG"/>
    <property type="match status" value="1"/>
</dbReference>
<dbReference type="PRINTS" id="PR00625">
    <property type="entry name" value="JDOMAIN"/>
</dbReference>
<feature type="repeat" description="CXXCXGXG motif" evidence="11">
    <location>
        <begin position="144"/>
        <end position="151"/>
    </location>
</feature>
<dbReference type="GO" id="GO:0042026">
    <property type="term" value="P:protein refolding"/>
    <property type="evidence" value="ECO:0007669"/>
    <property type="project" value="TreeGrafter"/>
</dbReference>
<feature type="zinc finger region" description="CR-type" evidence="12">
    <location>
        <begin position="131"/>
        <end position="213"/>
    </location>
</feature>
<evidence type="ECO:0000256" key="3">
    <source>
        <dbReference type="ARBA" id="ARBA00022723"/>
    </source>
</evidence>
<dbReference type="InterPro" id="IPR036869">
    <property type="entry name" value="J_dom_sf"/>
</dbReference>
<dbReference type="CDD" id="cd10719">
    <property type="entry name" value="DnaJ_zf"/>
    <property type="match status" value="1"/>
</dbReference>
<dbReference type="InterPro" id="IPR001623">
    <property type="entry name" value="DnaJ_domain"/>
</dbReference>
<keyword evidence="3 11" id="KW-0479">Metal-binding</keyword>
<keyword evidence="8 11" id="KW-0143">Chaperone</keyword>
<gene>
    <name evidence="11" type="primary">dnaJ</name>
    <name evidence="16" type="ORF">SAMN05443668_104189</name>
</gene>
<dbReference type="PROSITE" id="PS51188">
    <property type="entry name" value="ZF_CR"/>
    <property type="match status" value="1"/>
</dbReference>
<evidence type="ECO:0000256" key="12">
    <source>
        <dbReference type="PROSITE-ProRule" id="PRU00546"/>
    </source>
</evidence>
<keyword evidence="1 11" id="KW-0963">Cytoplasm</keyword>
<name>A0A1M7Q6A2_9ACTN</name>
<comment type="cofactor">
    <cofactor evidence="11">
        <name>Zn(2+)</name>
        <dbReference type="ChEBI" id="CHEBI:29105"/>
    </cofactor>
    <text evidence="11">Binds 2 Zn(2+) ions per monomer.</text>
</comment>
<dbReference type="FunFam" id="2.60.260.20:FF:000009">
    <property type="entry name" value="Putative Mitochondrial DnaJ chaperone"/>
    <property type="match status" value="1"/>
</dbReference>
<feature type="domain" description="J" evidence="14">
    <location>
        <begin position="4"/>
        <end position="68"/>
    </location>
</feature>
<evidence type="ECO:0000256" key="7">
    <source>
        <dbReference type="ARBA" id="ARBA00023016"/>
    </source>
</evidence>
<reference evidence="16 17" key="1">
    <citation type="submission" date="2016-11" db="EMBL/GenBank/DDBJ databases">
        <authorList>
            <person name="Jaros S."/>
            <person name="Januszkiewicz K."/>
            <person name="Wedrychowicz H."/>
        </authorList>
    </citation>
    <scope>NUCLEOTIDE SEQUENCE [LARGE SCALE GENOMIC DNA]</scope>
    <source>
        <strain evidence="16 17">DSM 46144</strain>
    </source>
</reference>
<dbReference type="PANTHER" id="PTHR43096">
    <property type="entry name" value="DNAJ HOMOLOG 1, MITOCHONDRIAL-RELATED"/>
    <property type="match status" value="1"/>
</dbReference>
<dbReference type="InterPro" id="IPR012724">
    <property type="entry name" value="DnaJ"/>
</dbReference>
<evidence type="ECO:0000259" key="14">
    <source>
        <dbReference type="PROSITE" id="PS50076"/>
    </source>
</evidence>
<keyword evidence="7 11" id="KW-0346">Stress response</keyword>
<dbReference type="Pfam" id="PF01556">
    <property type="entry name" value="DnaJ_C"/>
    <property type="match status" value="1"/>
</dbReference>
<feature type="binding site" evidence="11">
    <location>
        <position position="144"/>
    </location>
    <ligand>
        <name>Zn(2+)</name>
        <dbReference type="ChEBI" id="CHEBI:29105"/>
        <label>1</label>
    </ligand>
</feature>
<dbReference type="GO" id="GO:0031072">
    <property type="term" value="F:heat shock protein binding"/>
    <property type="evidence" value="ECO:0007669"/>
    <property type="project" value="InterPro"/>
</dbReference>
<dbReference type="GO" id="GO:0008270">
    <property type="term" value="F:zinc ion binding"/>
    <property type="evidence" value="ECO:0007669"/>
    <property type="project" value="UniProtKB-UniRule"/>
</dbReference>
<feature type="repeat" description="CXXCXGXG motif" evidence="11">
    <location>
        <begin position="187"/>
        <end position="194"/>
    </location>
</feature>
<dbReference type="GO" id="GO:0006260">
    <property type="term" value="P:DNA replication"/>
    <property type="evidence" value="ECO:0007669"/>
    <property type="project" value="UniProtKB-KW"/>
</dbReference>
<evidence type="ECO:0000256" key="10">
    <source>
        <dbReference type="ARBA" id="ARBA00067609"/>
    </source>
</evidence>
<keyword evidence="2 11" id="KW-0235">DNA replication</keyword>
<dbReference type="PANTHER" id="PTHR43096:SF48">
    <property type="entry name" value="CHAPERONE PROTEIN DNAJ"/>
    <property type="match status" value="1"/>
</dbReference>
<dbReference type="SUPFAM" id="SSF57938">
    <property type="entry name" value="DnaJ/Hsp40 cysteine-rich domain"/>
    <property type="match status" value="1"/>
</dbReference>
<keyword evidence="5 11" id="KW-0863">Zinc-finger</keyword>
<evidence type="ECO:0000256" key="13">
    <source>
        <dbReference type="SAM" id="MobiDB-lite"/>
    </source>
</evidence>
<dbReference type="InterPro" id="IPR008971">
    <property type="entry name" value="HSP40/DnaJ_pept-bd"/>
</dbReference>
<protein>
    <recommendedName>
        <fullName evidence="10 11">Chaperone protein DnaJ</fullName>
    </recommendedName>
</protein>
<proteinExistence type="inferred from homology"/>
<dbReference type="CDD" id="cd06257">
    <property type="entry name" value="DnaJ"/>
    <property type="match status" value="1"/>
</dbReference>
<comment type="similarity">
    <text evidence="9 11">Belongs to the DnaJ family.</text>
</comment>
<dbReference type="PROSITE" id="PS50076">
    <property type="entry name" value="DNAJ_2"/>
    <property type="match status" value="1"/>
</dbReference>
<feature type="binding site" evidence="11">
    <location>
        <position position="187"/>
    </location>
    <ligand>
        <name>Zn(2+)</name>
        <dbReference type="ChEBI" id="CHEBI:29105"/>
        <label>2</label>
    </ligand>
</feature>
<dbReference type="Gene3D" id="1.10.287.110">
    <property type="entry name" value="DnaJ domain"/>
    <property type="match status" value="1"/>
</dbReference>
<dbReference type="GO" id="GO:0051082">
    <property type="term" value="F:unfolded protein binding"/>
    <property type="evidence" value="ECO:0007669"/>
    <property type="project" value="UniProtKB-UniRule"/>
</dbReference>
<feature type="repeat" description="CXXCXGXG motif" evidence="11">
    <location>
        <begin position="161"/>
        <end position="168"/>
    </location>
</feature>
<dbReference type="AlphaFoldDB" id="A0A1M7Q6A2"/>
<dbReference type="Proteomes" id="UP000184440">
    <property type="component" value="Unassembled WGS sequence"/>
</dbReference>
<evidence type="ECO:0000313" key="16">
    <source>
        <dbReference type="EMBL" id="SHN25747.1"/>
    </source>
</evidence>
<keyword evidence="4 11" id="KW-0677">Repeat</keyword>
<evidence type="ECO:0000313" key="17">
    <source>
        <dbReference type="Proteomes" id="UP000184440"/>
    </source>
</evidence>
<dbReference type="CDD" id="cd10747">
    <property type="entry name" value="DnaJ_C"/>
    <property type="match status" value="1"/>
</dbReference>
<dbReference type="Pfam" id="PF00226">
    <property type="entry name" value="DnaJ"/>
    <property type="match status" value="1"/>
</dbReference>
<feature type="binding site" evidence="11">
    <location>
        <position position="164"/>
    </location>
    <ligand>
        <name>Zn(2+)</name>
        <dbReference type="ChEBI" id="CHEBI:29105"/>
        <label>2</label>
    </ligand>
</feature>
<dbReference type="OrthoDB" id="9779889at2"/>
<feature type="binding site" evidence="11">
    <location>
        <position position="201"/>
    </location>
    <ligand>
        <name>Zn(2+)</name>
        <dbReference type="ChEBI" id="CHEBI:29105"/>
        <label>1</label>
    </ligand>
</feature>
<dbReference type="InterPro" id="IPR001305">
    <property type="entry name" value="HSP_DnaJ_Cys-rich_dom"/>
</dbReference>
<dbReference type="GO" id="GO:0009408">
    <property type="term" value="P:response to heat"/>
    <property type="evidence" value="ECO:0007669"/>
    <property type="project" value="InterPro"/>
</dbReference>
<dbReference type="NCBIfam" id="NF010871">
    <property type="entry name" value="PRK14278.1"/>
    <property type="match status" value="1"/>
</dbReference>
<comment type="subunit">
    <text evidence="11">Homodimer.</text>
</comment>
<dbReference type="GO" id="GO:0005524">
    <property type="term" value="F:ATP binding"/>
    <property type="evidence" value="ECO:0007669"/>
    <property type="project" value="InterPro"/>
</dbReference>
<evidence type="ECO:0000256" key="1">
    <source>
        <dbReference type="ARBA" id="ARBA00022490"/>
    </source>
</evidence>
<dbReference type="SUPFAM" id="SSF49493">
    <property type="entry name" value="HSP40/DnaJ peptide-binding domain"/>
    <property type="match status" value="2"/>
</dbReference>
<dbReference type="InterPro" id="IPR002939">
    <property type="entry name" value="DnaJ_C"/>
</dbReference>
<evidence type="ECO:0000256" key="11">
    <source>
        <dbReference type="HAMAP-Rule" id="MF_01152"/>
    </source>
</evidence>
<dbReference type="FunFam" id="2.60.260.20:FF:000005">
    <property type="entry name" value="Chaperone protein dnaJ 1, mitochondrial"/>
    <property type="match status" value="1"/>
</dbReference>
<dbReference type="SUPFAM" id="SSF46565">
    <property type="entry name" value="Chaperone J-domain"/>
    <property type="match status" value="1"/>
</dbReference>
<evidence type="ECO:0000256" key="4">
    <source>
        <dbReference type="ARBA" id="ARBA00022737"/>
    </source>
</evidence>
<feature type="binding site" evidence="11">
    <location>
        <position position="147"/>
    </location>
    <ligand>
        <name>Zn(2+)</name>
        <dbReference type="ChEBI" id="CHEBI:29105"/>
        <label>1</label>
    </ligand>
</feature>
<dbReference type="HAMAP" id="MF_01152">
    <property type="entry name" value="DnaJ"/>
    <property type="match status" value="1"/>
</dbReference>
<dbReference type="GO" id="GO:0005737">
    <property type="term" value="C:cytoplasm"/>
    <property type="evidence" value="ECO:0007669"/>
    <property type="project" value="UniProtKB-SubCell"/>
</dbReference>
<accession>A0A1M7Q6A2</accession>
<evidence type="ECO:0000256" key="8">
    <source>
        <dbReference type="ARBA" id="ARBA00023186"/>
    </source>
</evidence>
<feature type="region of interest" description="Disordered" evidence="13">
    <location>
        <begin position="65"/>
        <end position="87"/>
    </location>
</feature>
<dbReference type="RefSeq" id="WP_073257677.1">
    <property type="nucleotide sequence ID" value="NZ_FRCS01000004.1"/>
</dbReference>
<dbReference type="FunFam" id="2.10.230.10:FF:000002">
    <property type="entry name" value="Molecular chaperone DnaJ"/>
    <property type="match status" value="1"/>
</dbReference>
<dbReference type="Gene3D" id="2.10.230.10">
    <property type="entry name" value="Heat shock protein DnaJ, cysteine-rich domain"/>
    <property type="match status" value="1"/>
</dbReference>
<comment type="function">
    <text evidence="11">Participates actively in the response to hyperosmotic and heat shock by preventing the aggregation of stress-denatured proteins and by disaggregating proteins, also in an autonomous, DnaK-independent fashion. Unfolded proteins bind initially to DnaJ; upon interaction with the DnaJ-bound protein, DnaK hydrolyzes its bound ATP, resulting in the formation of a stable complex. GrpE releases ADP from DnaK; ATP binding to DnaK triggers the release of the substrate protein, thus completing the reaction cycle. Several rounds of ATP-dependent interactions between DnaJ, DnaK and GrpE are required for fully efficient folding. Also involved, together with DnaK and GrpE, in the DNA replication of plasmids through activation of initiation proteins.</text>
</comment>
<dbReference type="SMART" id="SM00271">
    <property type="entry name" value="DnaJ"/>
    <property type="match status" value="1"/>
</dbReference>
<dbReference type="Gene3D" id="2.60.260.20">
    <property type="entry name" value="Urease metallochaperone UreE, N-terminal domain"/>
    <property type="match status" value="2"/>
</dbReference>
<dbReference type="InterPro" id="IPR036410">
    <property type="entry name" value="HSP_DnaJ_Cys-rich_dom_sf"/>
</dbReference>
<dbReference type="NCBIfam" id="NF008035">
    <property type="entry name" value="PRK10767.1"/>
    <property type="match status" value="1"/>
</dbReference>